<gene>
    <name evidence="2" type="ORF">GGX14DRAFT_571799</name>
</gene>
<accession>A0AAD6Y4D9</accession>
<reference evidence="2" key="1">
    <citation type="submission" date="2023-03" db="EMBL/GenBank/DDBJ databases">
        <title>Massive genome expansion in bonnet fungi (Mycena s.s.) driven by repeated elements and novel gene families across ecological guilds.</title>
        <authorList>
            <consortium name="Lawrence Berkeley National Laboratory"/>
            <person name="Harder C.B."/>
            <person name="Miyauchi S."/>
            <person name="Viragh M."/>
            <person name="Kuo A."/>
            <person name="Thoen E."/>
            <person name="Andreopoulos B."/>
            <person name="Lu D."/>
            <person name="Skrede I."/>
            <person name="Drula E."/>
            <person name="Henrissat B."/>
            <person name="Morin E."/>
            <person name="Kohler A."/>
            <person name="Barry K."/>
            <person name="LaButti K."/>
            <person name="Morin E."/>
            <person name="Salamov A."/>
            <person name="Lipzen A."/>
            <person name="Mereny Z."/>
            <person name="Hegedus B."/>
            <person name="Baldrian P."/>
            <person name="Stursova M."/>
            <person name="Weitz H."/>
            <person name="Taylor A."/>
            <person name="Grigoriev I.V."/>
            <person name="Nagy L.G."/>
            <person name="Martin F."/>
            <person name="Kauserud H."/>
        </authorList>
    </citation>
    <scope>NUCLEOTIDE SEQUENCE</scope>
    <source>
        <strain evidence="2">9144</strain>
    </source>
</reference>
<evidence type="ECO:0000313" key="3">
    <source>
        <dbReference type="Proteomes" id="UP001219525"/>
    </source>
</evidence>
<dbReference type="AlphaFoldDB" id="A0AAD6Y4D9"/>
<comment type="caution">
    <text evidence="2">The sequence shown here is derived from an EMBL/GenBank/DDBJ whole genome shotgun (WGS) entry which is preliminary data.</text>
</comment>
<keyword evidence="3" id="KW-1185">Reference proteome</keyword>
<protein>
    <submittedName>
        <fullName evidence="2">Uncharacterized protein</fullName>
    </submittedName>
</protein>
<name>A0AAD6Y4D9_9AGAR</name>
<evidence type="ECO:0000256" key="1">
    <source>
        <dbReference type="SAM" id="MobiDB-lite"/>
    </source>
</evidence>
<feature type="compositionally biased region" description="Basic residues" evidence="1">
    <location>
        <begin position="52"/>
        <end position="70"/>
    </location>
</feature>
<proteinExistence type="predicted"/>
<sequence length="204" mass="22971">MRHCAASESVLPACKVERDTPGKAVRHFRFWKRYFKAGGCARQKFASLSRFDHHHPHRRPRRRRAKRAQTSRKMNFEHTPAERDYINSLPTSILMAFRDSAHPSTGNRRQIPEAIHRPHMDRHLREYVESTEAPSPGRVKFEPDASGTRLSRLQVASDVPLASRDPPAVSIKFETPADGVLAGAEALTGHIAGFRPLLEGGNVV</sequence>
<dbReference type="Proteomes" id="UP001219525">
    <property type="component" value="Unassembled WGS sequence"/>
</dbReference>
<feature type="region of interest" description="Disordered" evidence="1">
    <location>
        <begin position="49"/>
        <end position="72"/>
    </location>
</feature>
<dbReference type="EMBL" id="JARJCW010000061">
    <property type="protein sequence ID" value="KAJ7200792.1"/>
    <property type="molecule type" value="Genomic_DNA"/>
</dbReference>
<evidence type="ECO:0000313" key="2">
    <source>
        <dbReference type="EMBL" id="KAJ7200792.1"/>
    </source>
</evidence>
<organism evidence="2 3">
    <name type="scientific">Mycena pura</name>
    <dbReference type="NCBI Taxonomy" id="153505"/>
    <lineage>
        <taxon>Eukaryota</taxon>
        <taxon>Fungi</taxon>
        <taxon>Dikarya</taxon>
        <taxon>Basidiomycota</taxon>
        <taxon>Agaricomycotina</taxon>
        <taxon>Agaricomycetes</taxon>
        <taxon>Agaricomycetidae</taxon>
        <taxon>Agaricales</taxon>
        <taxon>Marasmiineae</taxon>
        <taxon>Mycenaceae</taxon>
        <taxon>Mycena</taxon>
    </lineage>
</organism>